<dbReference type="RefSeq" id="WP_046363061.1">
    <property type="nucleotide sequence ID" value="NZ_LAUZ02000035.1"/>
</dbReference>
<comment type="caution">
    <text evidence="1">The sequence shown here is derived from an EMBL/GenBank/DDBJ whole genome shotgun (WGS) entry which is preliminary data.</text>
</comment>
<evidence type="ECO:0000313" key="4">
    <source>
        <dbReference type="Proteomes" id="UP000294952"/>
    </source>
</evidence>
<accession>A0A0M2K3X9</accession>
<dbReference type="OrthoDB" id="4641631at2"/>
<dbReference type="EMBL" id="LAUZ02000035">
    <property type="protein sequence ID" value="KKF01930.1"/>
    <property type="molecule type" value="Genomic_DNA"/>
</dbReference>
<evidence type="ECO:0000313" key="2">
    <source>
        <dbReference type="EMBL" id="TDL03598.1"/>
    </source>
</evidence>
<proteinExistence type="predicted"/>
<organism evidence="1 3">
    <name type="scientific">Mycolicibacterium obuense</name>
    <dbReference type="NCBI Taxonomy" id="1807"/>
    <lineage>
        <taxon>Bacteria</taxon>
        <taxon>Bacillati</taxon>
        <taxon>Actinomycetota</taxon>
        <taxon>Actinomycetes</taxon>
        <taxon>Mycobacteriales</taxon>
        <taxon>Mycobacteriaceae</taxon>
        <taxon>Mycolicibacterium</taxon>
    </lineage>
</organism>
<keyword evidence="3" id="KW-1185">Reference proteome</keyword>
<name>A0A0M2K3X9_9MYCO</name>
<evidence type="ECO:0000313" key="1">
    <source>
        <dbReference type="EMBL" id="KKF01930.1"/>
    </source>
</evidence>
<evidence type="ECO:0000313" key="3">
    <source>
        <dbReference type="Proteomes" id="UP000034150"/>
    </source>
</evidence>
<protein>
    <submittedName>
        <fullName evidence="1">Uncharacterized protein</fullName>
    </submittedName>
</protein>
<reference evidence="1 3" key="1">
    <citation type="submission" date="2015-04" db="EMBL/GenBank/DDBJ databases">
        <title>Genome sequence of Mycobacterium obuense UC1.</title>
        <authorList>
            <person name="Greninger A.L."/>
            <person name="Cunningham G."/>
            <person name="Chiu C.Y."/>
            <person name="Miller S."/>
        </authorList>
    </citation>
    <scope>NUCLEOTIDE SEQUENCE [LARGE SCALE GENOMIC DNA]</scope>
    <source>
        <strain evidence="1 3">UC1</strain>
    </source>
</reference>
<gene>
    <name evidence="2" type="ORF">EUA04_25425</name>
    <name evidence="1" type="ORF">WN67_10970</name>
</gene>
<dbReference type="PATRIC" id="fig|1807.13.peg.3245"/>
<dbReference type="EMBL" id="SDLP01000011">
    <property type="protein sequence ID" value="TDL03598.1"/>
    <property type="molecule type" value="Genomic_DNA"/>
</dbReference>
<dbReference type="Proteomes" id="UP000034150">
    <property type="component" value="Unassembled WGS sequence"/>
</dbReference>
<dbReference type="STRING" id="1807.MOBUDSM44075_02200"/>
<dbReference type="Proteomes" id="UP000294952">
    <property type="component" value="Unassembled WGS sequence"/>
</dbReference>
<sequence>MNSPKPRRGHQWIVRQSGWFFASWLHIIDGTRREFRCPADTLDQEIDMPNRLIAATAGLLTGAAMLTASLSGAAISQASSGVDQQGTYPKAASYDGVQGGVALCSQHGIKMPCGPNFTPGITKANNQG</sequence>
<reference evidence="2 4" key="2">
    <citation type="submission" date="2019-01" db="EMBL/GenBank/DDBJ databases">
        <title>High-quality-draft genome sequences of five non-tuberculosis mycobacteriaceae isolated from a nosocomial environment.</title>
        <authorList>
            <person name="Tiago I."/>
            <person name="Alarico S."/>
            <person name="Pereira S.G."/>
            <person name="Coelho C."/>
            <person name="Maranha A."/>
            <person name="Empadinhas N."/>
        </authorList>
    </citation>
    <scope>NUCLEOTIDE SEQUENCE [LARGE SCALE GENOMIC DNA]</scope>
    <source>
        <strain evidence="2 4">22DIII</strain>
    </source>
</reference>
<dbReference type="AlphaFoldDB" id="A0A0M2K3X9"/>